<feature type="transmembrane region" description="Helical" evidence="10">
    <location>
        <begin position="40"/>
        <end position="61"/>
    </location>
</feature>
<evidence type="ECO:0000256" key="8">
    <source>
        <dbReference type="ARBA" id="ARBA00022989"/>
    </source>
</evidence>
<comment type="caution">
    <text evidence="12">The sequence shown here is derived from an EMBL/GenBank/DDBJ whole genome shotgun (WGS) entry which is preliminary data.</text>
</comment>
<protein>
    <recommendedName>
        <fullName evidence="3">histidine kinase</fullName>
        <ecNumber evidence="3">2.7.13.3</ecNumber>
    </recommendedName>
</protein>
<evidence type="ECO:0000259" key="11">
    <source>
        <dbReference type="PROSITE" id="PS50109"/>
    </source>
</evidence>
<reference evidence="12 13" key="1">
    <citation type="submission" date="2021-06" db="EMBL/GenBank/DDBJ databases">
        <authorList>
            <person name="Sun Q."/>
            <person name="Li D."/>
        </authorList>
    </citation>
    <scope>NUCLEOTIDE SEQUENCE [LARGE SCALE GENOMIC DNA]</scope>
    <source>
        <strain evidence="12 13">MSJ-40</strain>
    </source>
</reference>
<keyword evidence="4" id="KW-1003">Cell membrane</keyword>
<dbReference type="RefSeq" id="WP_216515877.1">
    <property type="nucleotide sequence ID" value="NZ_JAHLPM010000001.1"/>
</dbReference>
<gene>
    <name evidence="12" type="ORF">KQI42_01025</name>
</gene>
<evidence type="ECO:0000256" key="5">
    <source>
        <dbReference type="ARBA" id="ARBA00022679"/>
    </source>
</evidence>
<dbReference type="SMART" id="SM00387">
    <property type="entry name" value="HATPase_c"/>
    <property type="match status" value="1"/>
</dbReference>
<evidence type="ECO:0000256" key="10">
    <source>
        <dbReference type="SAM" id="Phobius"/>
    </source>
</evidence>
<dbReference type="EMBL" id="JAHLPM010000001">
    <property type="protein sequence ID" value="MBU5436567.1"/>
    <property type="molecule type" value="Genomic_DNA"/>
</dbReference>
<keyword evidence="8 10" id="KW-1133">Transmembrane helix</keyword>
<keyword evidence="13" id="KW-1185">Reference proteome</keyword>
<organism evidence="12 13">
    <name type="scientific">Tissierella simiarum</name>
    <dbReference type="NCBI Taxonomy" id="2841534"/>
    <lineage>
        <taxon>Bacteria</taxon>
        <taxon>Bacillati</taxon>
        <taxon>Bacillota</taxon>
        <taxon>Tissierellia</taxon>
        <taxon>Tissierellales</taxon>
        <taxon>Tissierellaceae</taxon>
        <taxon>Tissierella</taxon>
    </lineage>
</organism>
<evidence type="ECO:0000256" key="9">
    <source>
        <dbReference type="ARBA" id="ARBA00023136"/>
    </source>
</evidence>
<dbReference type="Pfam" id="PF02518">
    <property type="entry name" value="HATPase_c"/>
    <property type="match status" value="1"/>
</dbReference>
<keyword evidence="9 10" id="KW-0472">Membrane</keyword>
<dbReference type="InterPro" id="IPR005467">
    <property type="entry name" value="His_kinase_dom"/>
</dbReference>
<dbReference type="PANTHER" id="PTHR45453:SF2">
    <property type="entry name" value="HISTIDINE KINASE"/>
    <property type="match status" value="1"/>
</dbReference>
<evidence type="ECO:0000256" key="7">
    <source>
        <dbReference type="ARBA" id="ARBA00022777"/>
    </source>
</evidence>
<keyword evidence="7 12" id="KW-0418">Kinase</keyword>
<comment type="catalytic activity">
    <reaction evidence="1">
        <text>ATP + protein L-histidine = ADP + protein N-phospho-L-histidine.</text>
        <dbReference type="EC" id="2.7.13.3"/>
    </reaction>
</comment>
<evidence type="ECO:0000256" key="2">
    <source>
        <dbReference type="ARBA" id="ARBA00004651"/>
    </source>
</evidence>
<evidence type="ECO:0000256" key="6">
    <source>
        <dbReference type="ARBA" id="ARBA00022692"/>
    </source>
</evidence>
<accession>A0ABS6E101</accession>
<feature type="transmembrane region" description="Helical" evidence="10">
    <location>
        <begin position="12"/>
        <end position="34"/>
    </location>
</feature>
<dbReference type="InterPro" id="IPR003594">
    <property type="entry name" value="HATPase_dom"/>
</dbReference>
<keyword evidence="6 10" id="KW-0812">Transmembrane</keyword>
<evidence type="ECO:0000256" key="3">
    <source>
        <dbReference type="ARBA" id="ARBA00012438"/>
    </source>
</evidence>
<evidence type="ECO:0000256" key="1">
    <source>
        <dbReference type="ARBA" id="ARBA00000085"/>
    </source>
</evidence>
<comment type="subcellular location">
    <subcellularLocation>
        <location evidence="2">Cell membrane</location>
        <topology evidence="2">Multi-pass membrane protein</topology>
    </subcellularLocation>
</comment>
<dbReference type="Proteomes" id="UP000749471">
    <property type="component" value="Unassembled WGS sequence"/>
</dbReference>
<evidence type="ECO:0000313" key="13">
    <source>
        <dbReference type="Proteomes" id="UP000749471"/>
    </source>
</evidence>
<dbReference type="PROSITE" id="PS50109">
    <property type="entry name" value="HIS_KIN"/>
    <property type="match status" value="1"/>
</dbReference>
<feature type="domain" description="Histidine kinase" evidence="11">
    <location>
        <begin position="131"/>
        <end position="349"/>
    </location>
</feature>
<sequence>MKFKDYLRDRLLYIIIYFISTFLTITIMMLDLIIRQETLNISNIIYAFMLSFILLCILITIDYMKKRKFYRILNYGLDKNKELQYIFNMPDNINKEYDAIKELLINNYITYKNTLEKYIKASKTHTDFNNRWVHQMKTPISVIKLILENEKDKSIDENTKRSYESIEEEIEKLSHGLEMALYTLRVKDFELDFKVEEVSLLEVVRNVINENKTSFIVNSIYPKIVSKEDQIVKSDKKWVKFVVSQIISNGIKYSKVKESKDKDISILIYKERDRTILSIEDKGVGIPKQDLDRVFNPFFTGRNGRTYLESTGMGLYLSKDICERLGHGLYIESVEGEGTKVTVIFYHGNSIYDLGKS</sequence>
<evidence type="ECO:0000256" key="4">
    <source>
        <dbReference type="ARBA" id="ARBA00022475"/>
    </source>
</evidence>
<dbReference type="PANTHER" id="PTHR45453">
    <property type="entry name" value="PHOSPHATE REGULON SENSOR PROTEIN PHOR"/>
    <property type="match status" value="1"/>
</dbReference>
<evidence type="ECO:0000313" key="12">
    <source>
        <dbReference type="EMBL" id="MBU5436567.1"/>
    </source>
</evidence>
<proteinExistence type="predicted"/>
<dbReference type="InterPro" id="IPR050351">
    <property type="entry name" value="BphY/WalK/GraS-like"/>
</dbReference>
<dbReference type="EC" id="2.7.13.3" evidence="3"/>
<keyword evidence="5" id="KW-0808">Transferase</keyword>
<dbReference type="GO" id="GO:0016301">
    <property type="term" value="F:kinase activity"/>
    <property type="evidence" value="ECO:0007669"/>
    <property type="project" value="UniProtKB-KW"/>
</dbReference>
<name>A0ABS6E101_9FIRM</name>